<proteinExistence type="predicted"/>
<evidence type="ECO:0000256" key="1">
    <source>
        <dbReference type="SAM" id="MobiDB-lite"/>
    </source>
</evidence>
<feature type="domain" description="Endonuclease/exonuclease/phosphatase" evidence="3">
    <location>
        <begin position="103"/>
        <end position="345"/>
    </location>
</feature>
<evidence type="ECO:0000313" key="4">
    <source>
        <dbReference type="EMBL" id="QDO89296.1"/>
    </source>
</evidence>
<dbReference type="AlphaFoldDB" id="A0A516GCP0"/>
<dbReference type="SUPFAM" id="SSF56219">
    <property type="entry name" value="DNase I-like"/>
    <property type="match status" value="1"/>
</dbReference>
<feature type="transmembrane region" description="Helical" evidence="2">
    <location>
        <begin position="65"/>
        <end position="86"/>
    </location>
</feature>
<sequence length="353" mass="37066">MRRWAGDVGWLTVLGWLWCSGVAALCLVRFLDLTGPVPAIQAALPMALLSLLVLLVLSLVGREPVLAAATGLLLLVGAVGAAPWFWPHRAGPSADSDTVVLAANLEFGRGSMAEIVELVRERDVDALVLLEATPATAERLADSPLTQLLPHVSGTVRDDAGGTLVLTADPHVELADPPDSTFTQVAVRVEGPASGGCSGEEQGRGRSDEQGWDRGEARSGTVGAGTDVDATVGQGWTLVAVHPAPPLVTTSSTWRADLKALEAWVAANDDDCLVLAGDFNASQAHPAFRALAATLTHAHRETGAGWVRTWPMGSRLPPFVQLDHVLARGFGVEEAGVADVPGSDHRAVWARLR</sequence>
<reference evidence="4 5" key="1">
    <citation type="submission" date="2019-07" db="EMBL/GenBank/DDBJ databases">
        <title>complete genome sequencing of Ornithinimicrobium sp. H23M54.</title>
        <authorList>
            <person name="Bae J.-W."/>
            <person name="Lee S.-Y."/>
        </authorList>
    </citation>
    <scope>NUCLEOTIDE SEQUENCE [LARGE SCALE GENOMIC DNA]</scope>
    <source>
        <strain evidence="4 5">H23M54</strain>
    </source>
</reference>
<dbReference type="OrthoDB" id="2340043at2"/>
<keyword evidence="2" id="KW-1133">Transmembrane helix</keyword>
<dbReference type="KEGG" id="orz:FNH13_13955"/>
<protein>
    <recommendedName>
        <fullName evidence="3">Endonuclease/exonuclease/phosphatase domain-containing protein</fullName>
    </recommendedName>
</protein>
<evidence type="ECO:0000313" key="5">
    <source>
        <dbReference type="Proteomes" id="UP000315395"/>
    </source>
</evidence>
<evidence type="ECO:0000259" key="3">
    <source>
        <dbReference type="Pfam" id="PF03372"/>
    </source>
</evidence>
<dbReference type="Gene3D" id="3.60.10.10">
    <property type="entry name" value="Endonuclease/exonuclease/phosphatase"/>
    <property type="match status" value="1"/>
</dbReference>
<accession>A0A516GCP0</accession>
<dbReference type="EMBL" id="CP041616">
    <property type="protein sequence ID" value="QDO89296.1"/>
    <property type="molecule type" value="Genomic_DNA"/>
</dbReference>
<feature type="region of interest" description="Disordered" evidence="1">
    <location>
        <begin position="191"/>
        <end position="227"/>
    </location>
</feature>
<feature type="transmembrane region" description="Helical" evidence="2">
    <location>
        <begin position="40"/>
        <end position="60"/>
    </location>
</feature>
<keyword evidence="5" id="KW-1185">Reference proteome</keyword>
<keyword evidence="2" id="KW-0472">Membrane</keyword>
<dbReference type="InterPro" id="IPR005135">
    <property type="entry name" value="Endo/exonuclease/phosphatase"/>
</dbReference>
<feature type="compositionally biased region" description="Basic and acidic residues" evidence="1">
    <location>
        <begin position="201"/>
        <end position="217"/>
    </location>
</feature>
<keyword evidence="2" id="KW-0812">Transmembrane</keyword>
<dbReference type="InterPro" id="IPR036691">
    <property type="entry name" value="Endo/exonu/phosph_ase_sf"/>
</dbReference>
<dbReference type="Pfam" id="PF03372">
    <property type="entry name" value="Exo_endo_phos"/>
    <property type="match status" value="1"/>
</dbReference>
<dbReference type="Proteomes" id="UP000315395">
    <property type="component" value="Chromosome"/>
</dbReference>
<dbReference type="RefSeq" id="WP_143783983.1">
    <property type="nucleotide sequence ID" value="NZ_CP041616.1"/>
</dbReference>
<gene>
    <name evidence="4" type="ORF">FNH13_13955</name>
</gene>
<name>A0A516GCP0_9MICO</name>
<dbReference type="GO" id="GO:0003824">
    <property type="term" value="F:catalytic activity"/>
    <property type="evidence" value="ECO:0007669"/>
    <property type="project" value="InterPro"/>
</dbReference>
<organism evidence="4 5">
    <name type="scientific">Ornithinimicrobium ciconiae</name>
    <dbReference type="NCBI Taxonomy" id="2594265"/>
    <lineage>
        <taxon>Bacteria</taxon>
        <taxon>Bacillati</taxon>
        <taxon>Actinomycetota</taxon>
        <taxon>Actinomycetes</taxon>
        <taxon>Micrococcales</taxon>
        <taxon>Ornithinimicrobiaceae</taxon>
        <taxon>Ornithinimicrobium</taxon>
    </lineage>
</organism>
<evidence type="ECO:0000256" key="2">
    <source>
        <dbReference type="SAM" id="Phobius"/>
    </source>
</evidence>